<proteinExistence type="predicted"/>
<comment type="caution">
    <text evidence="2">The sequence shown here is derived from an EMBL/GenBank/DDBJ whole genome shotgun (WGS) entry which is preliminary data.</text>
</comment>
<dbReference type="Gene3D" id="2.50.20.10">
    <property type="entry name" value="Lipoprotein localisation LolA/LolB/LppX"/>
    <property type="match status" value="1"/>
</dbReference>
<dbReference type="InterPro" id="IPR029046">
    <property type="entry name" value="LolA/LolB/LppX"/>
</dbReference>
<dbReference type="RefSeq" id="WP_114705815.1">
    <property type="nucleotide sequence ID" value="NZ_QDKL01000001.1"/>
</dbReference>
<dbReference type="SUPFAM" id="SSF89392">
    <property type="entry name" value="Prokaryotic lipoproteins and lipoprotein localization factors"/>
    <property type="match status" value="1"/>
</dbReference>
<reference evidence="3" key="1">
    <citation type="journal article" date="2019" name="Int. J. Syst. Evol. Microbiol.">
        <title>Halobacteriovorax valvorus sp. nov., a novel prokaryotic predator isolated from coastal seawater of China.</title>
        <authorList>
            <person name="Chen M.-X."/>
        </authorList>
    </citation>
    <scope>NUCLEOTIDE SEQUENCE [LARGE SCALE GENOMIC DNA]</scope>
    <source>
        <strain evidence="3">BL9</strain>
    </source>
</reference>
<dbReference type="CDD" id="cd16325">
    <property type="entry name" value="LolA"/>
    <property type="match status" value="1"/>
</dbReference>
<dbReference type="Proteomes" id="UP000443582">
    <property type="component" value="Unassembled WGS sequence"/>
</dbReference>
<gene>
    <name evidence="2" type="ORF">DAY19_03600</name>
</gene>
<evidence type="ECO:0000256" key="1">
    <source>
        <dbReference type="ARBA" id="ARBA00022729"/>
    </source>
</evidence>
<organism evidence="2 3">
    <name type="scientific">Halobacteriovorax vibrionivorans</name>
    <dbReference type="NCBI Taxonomy" id="2152716"/>
    <lineage>
        <taxon>Bacteria</taxon>
        <taxon>Pseudomonadati</taxon>
        <taxon>Bdellovibrionota</taxon>
        <taxon>Bacteriovoracia</taxon>
        <taxon>Bacteriovoracales</taxon>
        <taxon>Halobacteriovoraceae</taxon>
        <taxon>Halobacteriovorax</taxon>
    </lineage>
</organism>
<evidence type="ECO:0000313" key="2">
    <source>
        <dbReference type="EMBL" id="RZF22871.1"/>
    </source>
</evidence>
<dbReference type="InterPro" id="IPR004564">
    <property type="entry name" value="OM_lipoprot_carrier_LolA-like"/>
</dbReference>
<keyword evidence="1" id="KW-0732">Signal</keyword>
<dbReference type="Pfam" id="PF03548">
    <property type="entry name" value="LolA"/>
    <property type="match status" value="1"/>
</dbReference>
<keyword evidence="3" id="KW-1185">Reference proteome</keyword>
<name>A0ABY0IIT3_9BACT</name>
<accession>A0ABY0IIT3</accession>
<dbReference type="EMBL" id="QDKL01000001">
    <property type="protein sequence ID" value="RZF22871.1"/>
    <property type="molecule type" value="Genomic_DNA"/>
</dbReference>
<keyword evidence="2" id="KW-0449">Lipoprotein</keyword>
<sequence>MKKLLLLTIISNMALGFVPRSFSTKYKQIVKNQLTGTPKESNGTFDYQYPGKLRLEQVGTDALVYVTNEKTTWYKRDGFMPGDPAEIVIHKGSDKGLSNFFDLLKSGLKTNKNYKVKDSEKYSVLVFEEKAVKDTGVIETKLVFKSTDKKFSNLSKIEINYADGKSVNLELSNIATNKKFQEKNFILQVPKGANVSYQ</sequence>
<protein>
    <submittedName>
        <fullName evidence="2">Outer membrane lipoprotein carrier protein LolA</fullName>
    </submittedName>
</protein>
<evidence type="ECO:0000313" key="3">
    <source>
        <dbReference type="Proteomes" id="UP000443582"/>
    </source>
</evidence>